<dbReference type="Pfam" id="PF13581">
    <property type="entry name" value="HATPase_c_2"/>
    <property type="match status" value="1"/>
</dbReference>
<dbReference type="PANTHER" id="PTHR35526">
    <property type="entry name" value="ANTI-SIGMA-F FACTOR RSBW-RELATED"/>
    <property type="match status" value="1"/>
</dbReference>
<dbReference type="Proteomes" id="UP000245535">
    <property type="component" value="Unassembled WGS sequence"/>
</dbReference>
<keyword evidence="1" id="KW-0723">Serine/threonine-protein kinase</keyword>
<accession>A0A315YZ27</accession>
<reference evidence="3 4" key="1">
    <citation type="submission" date="2018-03" db="EMBL/GenBank/DDBJ databases">
        <title>Genomic Encyclopedia of Archaeal and Bacterial Type Strains, Phase II (KMG-II): from individual species to whole genera.</title>
        <authorList>
            <person name="Goeker M."/>
        </authorList>
    </citation>
    <scope>NUCLEOTIDE SEQUENCE [LARGE SCALE GENOMIC DNA]</scope>
    <source>
        <strain evidence="3 4">DSM 28229</strain>
    </source>
</reference>
<dbReference type="InterPro" id="IPR050267">
    <property type="entry name" value="Anti-sigma-factor_SerPK"/>
</dbReference>
<dbReference type="Gene3D" id="3.30.565.10">
    <property type="entry name" value="Histidine kinase-like ATPase, C-terminal domain"/>
    <property type="match status" value="1"/>
</dbReference>
<protein>
    <submittedName>
        <fullName evidence="3">Serine/threonine-protein kinase RsbW</fullName>
    </submittedName>
</protein>
<evidence type="ECO:0000259" key="2">
    <source>
        <dbReference type="Pfam" id="PF13581"/>
    </source>
</evidence>
<organism evidence="3 4">
    <name type="scientific">Sediminitomix flava</name>
    <dbReference type="NCBI Taxonomy" id="379075"/>
    <lineage>
        <taxon>Bacteria</taxon>
        <taxon>Pseudomonadati</taxon>
        <taxon>Bacteroidota</taxon>
        <taxon>Cytophagia</taxon>
        <taxon>Cytophagales</taxon>
        <taxon>Flammeovirgaceae</taxon>
        <taxon>Sediminitomix</taxon>
    </lineage>
</organism>
<dbReference type="InterPro" id="IPR003594">
    <property type="entry name" value="HATPase_dom"/>
</dbReference>
<dbReference type="GO" id="GO:0004674">
    <property type="term" value="F:protein serine/threonine kinase activity"/>
    <property type="evidence" value="ECO:0007669"/>
    <property type="project" value="UniProtKB-KW"/>
</dbReference>
<dbReference type="OrthoDB" id="9792240at2"/>
<evidence type="ECO:0000256" key="1">
    <source>
        <dbReference type="ARBA" id="ARBA00022527"/>
    </source>
</evidence>
<dbReference type="RefSeq" id="WP_109622981.1">
    <property type="nucleotide sequence ID" value="NZ_QGDO01000011.1"/>
</dbReference>
<dbReference type="PANTHER" id="PTHR35526:SF3">
    <property type="entry name" value="ANTI-SIGMA-F FACTOR RSBW"/>
    <property type="match status" value="1"/>
</dbReference>
<dbReference type="InterPro" id="IPR036890">
    <property type="entry name" value="HATPase_C_sf"/>
</dbReference>
<dbReference type="SUPFAM" id="SSF55874">
    <property type="entry name" value="ATPase domain of HSP90 chaperone/DNA topoisomerase II/histidine kinase"/>
    <property type="match status" value="1"/>
</dbReference>
<comment type="caution">
    <text evidence="3">The sequence shown here is derived from an EMBL/GenBank/DDBJ whole genome shotgun (WGS) entry which is preliminary data.</text>
</comment>
<dbReference type="CDD" id="cd16936">
    <property type="entry name" value="HATPase_RsbW-like"/>
    <property type="match status" value="1"/>
</dbReference>
<sequence length="135" mass="15593">MVYKKTVNCNTENLHTLRHFVAETLSKQSVTQEQIDLLVLAVDEVCANRIIHSNHCDPDMDLEVNVKMLNGQICFEIMDEGSCFDPNTYQSPSIEQVIHEKKAGRMGLILVKRIMDDIKVEQHQSKHILKLYKRI</sequence>
<name>A0A315YZ27_SEDFL</name>
<keyword evidence="3" id="KW-0808">Transferase</keyword>
<evidence type="ECO:0000313" key="4">
    <source>
        <dbReference type="Proteomes" id="UP000245535"/>
    </source>
</evidence>
<dbReference type="EMBL" id="QGDO01000011">
    <property type="protein sequence ID" value="PWJ34158.1"/>
    <property type="molecule type" value="Genomic_DNA"/>
</dbReference>
<keyword evidence="4" id="KW-1185">Reference proteome</keyword>
<dbReference type="AlphaFoldDB" id="A0A315YZ27"/>
<proteinExistence type="predicted"/>
<feature type="domain" description="Histidine kinase/HSP90-like ATPase" evidence="2">
    <location>
        <begin position="10"/>
        <end position="131"/>
    </location>
</feature>
<keyword evidence="3" id="KW-0418">Kinase</keyword>
<gene>
    <name evidence="3" type="ORF">BC781_11168</name>
</gene>
<evidence type="ECO:0000313" key="3">
    <source>
        <dbReference type="EMBL" id="PWJ34158.1"/>
    </source>
</evidence>